<dbReference type="InterPro" id="IPR023637">
    <property type="entry name" value="Urocanase-like"/>
</dbReference>
<dbReference type="Pfam" id="PF01175">
    <property type="entry name" value="Urocanase"/>
    <property type="match status" value="1"/>
</dbReference>
<keyword evidence="15" id="KW-1185">Reference proteome</keyword>
<feature type="binding site" evidence="10">
    <location>
        <begin position="54"/>
        <end position="55"/>
    </location>
    <ligand>
        <name>NAD(+)</name>
        <dbReference type="ChEBI" id="CHEBI:57540"/>
    </ligand>
</feature>
<gene>
    <name evidence="10 14" type="primary">hutU</name>
    <name evidence="14" type="ORF">CHH28_03730</name>
</gene>
<evidence type="ECO:0000256" key="3">
    <source>
        <dbReference type="ARBA" id="ARBA00011992"/>
    </source>
</evidence>
<dbReference type="NCBIfam" id="NF003820">
    <property type="entry name" value="PRK05414.1"/>
    <property type="match status" value="1"/>
</dbReference>
<dbReference type="InterPro" id="IPR035400">
    <property type="entry name" value="Urocanase_N"/>
</dbReference>
<organism evidence="14 15">
    <name type="scientific">Bacterioplanes sanyensis</name>
    <dbReference type="NCBI Taxonomy" id="1249553"/>
    <lineage>
        <taxon>Bacteria</taxon>
        <taxon>Pseudomonadati</taxon>
        <taxon>Pseudomonadota</taxon>
        <taxon>Gammaproteobacteria</taxon>
        <taxon>Oceanospirillales</taxon>
        <taxon>Oceanospirillaceae</taxon>
        <taxon>Bacterioplanes</taxon>
    </lineage>
</organism>
<dbReference type="NCBIfam" id="TIGR01228">
    <property type="entry name" value="hutU"/>
    <property type="match status" value="1"/>
</dbReference>
<evidence type="ECO:0000256" key="10">
    <source>
        <dbReference type="HAMAP-Rule" id="MF_00577"/>
    </source>
</evidence>
<dbReference type="Gene3D" id="3.40.50.10730">
    <property type="entry name" value="Urocanase like domains"/>
    <property type="match status" value="1"/>
</dbReference>
<comment type="function">
    <text evidence="9 10">Catalyzes the conversion of urocanate to 4-imidazolone-5-propionate.</text>
</comment>
<comment type="cofactor">
    <cofactor evidence="10">
        <name>NAD(+)</name>
        <dbReference type="ChEBI" id="CHEBI:57540"/>
    </cofactor>
    <text evidence="10">Binds 1 NAD(+) per subunit.</text>
</comment>
<dbReference type="InterPro" id="IPR023636">
    <property type="entry name" value="Urocanase_CS"/>
</dbReference>
<proteinExistence type="inferred from homology"/>
<evidence type="ECO:0000256" key="2">
    <source>
        <dbReference type="ARBA" id="ARBA00007578"/>
    </source>
</evidence>
<protein>
    <recommendedName>
        <fullName evidence="3 10">Urocanate hydratase</fullName>
        <shortName evidence="10">Urocanase</shortName>
        <ecNumber evidence="3 10">4.2.1.49</ecNumber>
    </recommendedName>
    <alternativeName>
        <fullName evidence="7 10">Imidazolonepropionate hydrolase</fullName>
    </alternativeName>
</protein>
<dbReference type="PANTHER" id="PTHR12216">
    <property type="entry name" value="UROCANATE HYDRATASE"/>
    <property type="match status" value="1"/>
</dbReference>
<evidence type="ECO:0000256" key="5">
    <source>
        <dbReference type="ARBA" id="ARBA00023027"/>
    </source>
</evidence>
<dbReference type="InterPro" id="IPR035085">
    <property type="entry name" value="Urocanase_Rossmann-like"/>
</dbReference>
<feature type="binding site" evidence="10">
    <location>
        <position position="132"/>
    </location>
    <ligand>
        <name>NAD(+)</name>
        <dbReference type="ChEBI" id="CHEBI:57540"/>
    </ligand>
</feature>
<feature type="domain" description="Urocanase N-terminal" evidence="12">
    <location>
        <begin position="13"/>
        <end position="139"/>
    </location>
</feature>
<dbReference type="Proteomes" id="UP000202440">
    <property type="component" value="Chromosome"/>
</dbReference>
<dbReference type="RefSeq" id="WP_094059046.1">
    <property type="nucleotide sequence ID" value="NZ_CP022530.1"/>
</dbReference>
<feature type="binding site" evidence="10">
    <location>
        <position position="198"/>
    </location>
    <ligand>
        <name>NAD(+)</name>
        <dbReference type="ChEBI" id="CHEBI:57540"/>
    </ligand>
</feature>
<dbReference type="InterPro" id="IPR036190">
    <property type="entry name" value="Urocanase_sf"/>
</dbReference>
<dbReference type="KEGG" id="bsan:CHH28_03730"/>
<keyword evidence="10" id="KW-0963">Cytoplasm</keyword>
<dbReference type="PROSITE" id="PS01233">
    <property type="entry name" value="UROCANASE"/>
    <property type="match status" value="1"/>
</dbReference>
<evidence type="ECO:0000256" key="6">
    <source>
        <dbReference type="ARBA" id="ARBA00023239"/>
    </source>
</evidence>
<evidence type="ECO:0000313" key="15">
    <source>
        <dbReference type="Proteomes" id="UP000202440"/>
    </source>
</evidence>
<dbReference type="PANTHER" id="PTHR12216:SF4">
    <property type="entry name" value="UROCANATE HYDRATASE"/>
    <property type="match status" value="1"/>
</dbReference>
<comment type="similarity">
    <text evidence="2 10">Belongs to the urocanase family.</text>
</comment>
<accession>A0A222FFI9</accession>
<dbReference type="UniPathway" id="UPA00379">
    <property type="reaction ID" value="UER00550"/>
</dbReference>
<dbReference type="AlphaFoldDB" id="A0A222FFI9"/>
<reference evidence="14 15" key="1">
    <citation type="submission" date="2017-07" db="EMBL/GenBank/DDBJ databases">
        <title>Annotated genome sequence of Bacterioplanes sanyensis isolated from Red Sea.</title>
        <authorList>
            <person name="Rehman Z.U."/>
        </authorList>
    </citation>
    <scope>NUCLEOTIDE SEQUENCE [LARGE SCALE GENOMIC DNA]</scope>
    <source>
        <strain evidence="14 15">NV9</strain>
    </source>
</reference>
<keyword evidence="6 10" id="KW-0456">Lyase</keyword>
<feature type="binding site" evidence="10">
    <location>
        <begin position="244"/>
        <end position="245"/>
    </location>
    <ligand>
        <name>NAD(+)</name>
        <dbReference type="ChEBI" id="CHEBI:57540"/>
    </ligand>
</feature>
<keyword evidence="5 10" id="KW-0520">NAD</keyword>
<comment type="catalytic activity">
    <reaction evidence="8 10">
        <text>4-imidazolone-5-propanoate = trans-urocanate + H2O</text>
        <dbReference type="Rhea" id="RHEA:13101"/>
        <dbReference type="ChEBI" id="CHEBI:15377"/>
        <dbReference type="ChEBI" id="CHEBI:17771"/>
        <dbReference type="ChEBI" id="CHEBI:77893"/>
        <dbReference type="EC" id="4.2.1.49"/>
    </reaction>
</comment>
<feature type="binding site" evidence="10">
    <location>
        <position position="324"/>
    </location>
    <ligand>
        <name>NAD(+)</name>
        <dbReference type="ChEBI" id="CHEBI:57540"/>
    </ligand>
</feature>
<feature type="binding site" evidence="10">
    <location>
        <position position="203"/>
    </location>
    <ligand>
        <name>NAD(+)</name>
        <dbReference type="ChEBI" id="CHEBI:57540"/>
    </ligand>
</feature>
<dbReference type="OrthoDB" id="9764874at2"/>
<dbReference type="InterPro" id="IPR035401">
    <property type="entry name" value="Urocanase_C"/>
</dbReference>
<dbReference type="SUPFAM" id="SSF111326">
    <property type="entry name" value="Urocanase"/>
    <property type="match status" value="1"/>
</dbReference>
<dbReference type="HAMAP" id="MF_00577">
    <property type="entry name" value="HutU"/>
    <property type="match status" value="1"/>
</dbReference>
<dbReference type="EC" id="4.2.1.49" evidence="3 10"/>
<dbReference type="EMBL" id="CP022530">
    <property type="protein sequence ID" value="ASP37837.1"/>
    <property type="molecule type" value="Genomic_DNA"/>
</dbReference>
<dbReference type="FunFam" id="3.40.50.10730:FF:000001">
    <property type="entry name" value="Urocanate hydratase"/>
    <property type="match status" value="1"/>
</dbReference>
<feature type="domain" description="Urocanase Rossmann-like" evidence="11">
    <location>
        <begin position="142"/>
        <end position="350"/>
    </location>
</feature>
<dbReference type="GO" id="GO:0019557">
    <property type="term" value="P:L-histidine catabolic process to glutamate and formate"/>
    <property type="evidence" value="ECO:0007669"/>
    <property type="project" value="UniProtKB-UniPathway"/>
</dbReference>
<evidence type="ECO:0000259" key="12">
    <source>
        <dbReference type="Pfam" id="PF17391"/>
    </source>
</evidence>
<feature type="active site" evidence="10">
    <location>
        <position position="412"/>
    </location>
</feature>
<feature type="binding site" evidence="10">
    <location>
        <position position="494"/>
    </location>
    <ligand>
        <name>NAD(+)</name>
        <dbReference type="ChEBI" id="CHEBI:57540"/>
    </ligand>
</feature>
<dbReference type="Pfam" id="PF17392">
    <property type="entry name" value="Urocanase_C"/>
    <property type="match status" value="1"/>
</dbReference>
<sequence>MTNAPRHDASRVIKAPTGSQLTAKSWLTEAPLRMLMNNLDPEVAEHPQNLVVYGGIGRAARDWQCYDKIVEVLTRLEDNQTLLVQSGKPVGVFETHENAPRVLIANSNLVPHWANWEHFNELDKKGLMMYGQMTAGSWIYIGSQGIVQGTYETFVSVAKKHFSGDASGKWILTGGLGGMGGAQPLAATMAGFSMLAVEVDESRIDFRLKTRYLDKKASSLDDALAMLEQAKADGQAISVGLLGNAADIFPELVKRGITPDVVTDQTSAHDPLNGYLPQGWTLEQAAATRKEDEALVVKAAKKSMAVQVQAMLDLQQAGAATLDYGNNIRQMALEEGVKNAFDFPGFVPAYIRPLFCQGIGPFRWAALSGDPEDIYKTDAKVKELIPDDPHLHNWLDMARERIQFQGLPARICWVGLKDRARLALAFNDMVKSGELKAPVVIGRDHLDSGSVASPNRETEGMQDGSDAVSDWPLLNALLNTAGGATWVSLHHGGGVGMGFSQHSGVVIVCDGSDDAAKRIGRVLWNDPATGVMRHADAGYDIAIDCAQQQGLDLPMLNPNTTGQQPE</sequence>
<feature type="domain" description="Urocanase C-terminal" evidence="13">
    <location>
        <begin position="353"/>
        <end position="547"/>
    </location>
</feature>
<feature type="binding site" evidence="10">
    <location>
        <begin position="265"/>
        <end position="269"/>
    </location>
    <ligand>
        <name>NAD(+)</name>
        <dbReference type="ChEBI" id="CHEBI:57540"/>
    </ligand>
</feature>
<evidence type="ECO:0000256" key="4">
    <source>
        <dbReference type="ARBA" id="ARBA00022808"/>
    </source>
</evidence>
<dbReference type="Pfam" id="PF17391">
    <property type="entry name" value="Urocanase_N"/>
    <property type="match status" value="1"/>
</dbReference>
<evidence type="ECO:0000313" key="14">
    <source>
        <dbReference type="EMBL" id="ASP37837.1"/>
    </source>
</evidence>
<dbReference type="InterPro" id="IPR038364">
    <property type="entry name" value="Urocanase_central_sf"/>
</dbReference>
<comment type="subcellular location">
    <subcellularLocation>
        <location evidence="10">Cytoplasm</location>
    </subcellularLocation>
</comment>
<evidence type="ECO:0000256" key="7">
    <source>
        <dbReference type="ARBA" id="ARBA00031640"/>
    </source>
</evidence>
<keyword evidence="4 10" id="KW-0369">Histidine metabolism</keyword>
<name>A0A222FFI9_9GAMM</name>
<evidence type="ECO:0000259" key="13">
    <source>
        <dbReference type="Pfam" id="PF17392"/>
    </source>
</evidence>
<dbReference type="InterPro" id="IPR055351">
    <property type="entry name" value="Urocanase"/>
</dbReference>
<dbReference type="GO" id="GO:0005737">
    <property type="term" value="C:cytoplasm"/>
    <property type="evidence" value="ECO:0007669"/>
    <property type="project" value="UniProtKB-SubCell"/>
</dbReference>
<feature type="binding site" evidence="10">
    <location>
        <begin position="275"/>
        <end position="276"/>
    </location>
    <ligand>
        <name>NAD(+)</name>
        <dbReference type="ChEBI" id="CHEBI:57540"/>
    </ligand>
</feature>
<comment type="pathway">
    <text evidence="1 10">Amino-acid degradation; L-histidine degradation into L-glutamate; N-formimidoyl-L-glutamate from L-histidine: step 2/3.</text>
</comment>
<feature type="binding site" evidence="10">
    <location>
        <begin position="178"/>
        <end position="180"/>
    </location>
    <ligand>
        <name>NAD(+)</name>
        <dbReference type="ChEBI" id="CHEBI:57540"/>
    </ligand>
</feature>
<dbReference type="Gene3D" id="3.40.1770.10">
    <property type="entry name" value="Urocanase superfamily"/>
    <property type="match status" value="1"/>
</dbReference>
<dbReference type="GO" id="GO:0016153">
    <property type="term" value="F:urocanate hydratase activity"/>
    <property type="evidence" value="ECO:0007669"/>
    <property type="project" value="UniProtKB-UniRule"/>
</dbReference>
<evidence type="ECO:0000259" key="11">
    <source>
        <dbReference type="Pfam" id="PF01175"/>
    </source>
</evidence>
<evidence type="ECO:0000256" key="8">
    <source>
        <dbReference type="ARBA" id="ARBA00047623"/>
    </source>
</evidence>
<evidence type="ECO:0000256" key="9">
    <source>
        <dbReference type="ARBA" id="ARBA00056569"/>
    </source>
</evidence>
<evidence type="ECO:0000256" key="1">
    <source>
        <dbReference type="ARBA" id="ARBA00004794"/>
    </source>
</evidence>
<dbReference type="GO" id="GO:0019556">
    <property type="term" value="P:L-histidine catabolic process to glutamate and formamide"/>
    <property type="evidence" value="ECO:0007669"/>
    <property type="project" value="UniProtKB-UniPathway"/>
</dbReference>
<dbReference type="PIRSF" id="PIRSF001423">
    <property type="entry name" value="Urocanate_hydrat"/>
    <property type="match status" value="1"/>
</dbReference>